<dbReference type="Pfam" id="PF00534">
    <property type="entry name" value="Glycos_transf_1"/>
    <property type="match status" value="1"/>
</dbReference>
<dbReference type="Proteomes" id="UP000010816">
    <property type="component" value="Chromosome"/>
</dbReference>
<protein>
    <submittedName>
        <fullName evidence="3">Glycosyltransferase</fullName>
    </submittedName>
</protein>
<keyword evidence="3" id="KW-0808">Transferase</keyword>
<dbReference type="Pfam" id="PF13439">
    <property type="entry name" value="Glyco_transf_4"/>
    <property type="match status" value="1"/>
</dbReference>
<dbReference type="CDD" id="cd03811">
    <property type="entry name" value="GT4_GT28_WabH-like"/>
    <property type="match status" value="1"/>
</dbReference>
<dbReference type="InterPro" id="IPR001296">
    <property type="entry name" value="Glyco_trans_1"/>
</dbReference>
<dbReference type="AlphaFoldDB" id="L0GXV4"/>
<dbReference type="PANTHER" id="PTHR12526:SF630">
    <property type="entry name" value="GLYCOSYLTRANSFERASE"/>
    <property type="match status" value="1"/>
</dbReference>
<dbReference type="OrthoDB" id="4611853at2"/>
<sequence length="373" mass="40116">MNIAVRSQNILITGFRPGPGGVGRVMANIINGLADNEVDVHVLIGAGDHPELEQADASFQLHRLDLSGEAETGTRTLLETLQPQVVLSNRDDAHALMAAAAQHLTPRPRLAMRVGIHVPAKLRNMNPAARWRRRRQLVQVFRKADLLITNSLGARDGLKTLLGTVSPPIKTLCNPLDLAQVRQLATEPPNHPWLADKHHPVVVSVGRLVRMKDQATMLRAFALLPTDCRLVIFGEGRQRQRLVTLANRLGIAERVSLPGHTDNPFSSLARADLFVLSSRFEGSPNVITEALAVGTPVVATDCPSGPREILADGRFGRLVPVGDHQALATAMGATLTRPIAGAELAAAVTRFELAPAIAAYQRALGLALPPAAR</sequence>
<reference evidence="3 4" key="1">
    <citation type="submission" date="2011-09" db="EMBL/GenBank/DDBJ databases">
        <title>Complete sequence of chromosome of Thioflavicoccus mobilis 8321.</title>
        <authorList>
            <consortium name="US DOE Joint Genome Institute"/>
            <person name="Lucas S."/>
            <person name="Han J."/>
            <person name="Lapidus A."/>
            <person name="Cheng J.-F."/>
            <person name="Goodwin L."/>
            <person name="Pitluck S."/>
            <person name="Peters L."/>
            <person name="Ovchinnikova G."/>
            <person name="Lu M."/>
            <person name="Detter J.C."/>
            <person name="Han C."/>
            <person name="Tapia R."/>
            <person name="Land M."/>
            <person name="Hauser L."/>
            <person name="Kyrpides N."/>
            <person name="Ivanova N."/>
            <person name="Pagani I."/>
            <person name="Vogl K."/>
            <person name="Liu Z."/>
            <person name="Imhoff J."/>
            <person name="Thiel V."/>
            <person name="Frigaard N.-U."/>
            <person name="Bryant D."/>
            <person name="Woyke T."/>
        </authorList>
    </citation>
    <scope>NUCLEOTIDE SEQUENCE [LARGE SCALE GENOMIC DNA]</scope>
    <source>
        <strain evidence="3 4">8321</strain>
    </source>
</reference>
<dbReference type="KEGG" id="tmb:Thimo_1416"/>
<evidence type="ECO:0000259" key="2">
    <source>
        <dbReference type="Pfam" id="PF13439"/>
    </source>
</evidence>
<dbReference type="eggNOG" id="COG0438">
    <property type="taxonomic scope" value="Bacteria"/>
</dbReference>
<evidence type="ECO:0000313" key="3">
    <source>
        <dbReference type="EMBL" id="AGA90210.1"/>
    </source>
</evidence>
<feature type="domain" description="Glycosyl transferase family 1" evidence="1">
    <location>
        <begin position="195"/>
        <end position="336"/>
    </location>
</feature>
<dbReference type="SUPFAM" id="SSF53756">
    <property type="entry name" value="UDP-Glycosyltransferase/glycogen phosphorylase"/>
    <property type="match status" value="1"/>
</dbReference>
<dbReference type="PANTHER" id="PTHR12526">
    <property type="entry name" value="GLYCOSYLTRANSFERASE"/>
    <property type="match status" value="1"/>
</dbReference>
<organism evidence="3 4">
    <name type="scientific">Thioflavicoccus mobilis 8321</name>
    <dbReference type="NCBI Taxonomy" id="765912"/>
    <lineage>
        <taxon>Bacteria</taxon>
        <taxon>Pseudomonadati</taxon>
        <taxon>Pseudomonadota</taxon>
        <taxon>Gammaproteobacteria</taxon>
        <taxon>Chromatiales</taxon>
        <taxon>Chromatiaceae</taxon>
        <taxon>Thioflavicoccus</taxon>
    </lineage>
</organism>
<gene>
    <name evidence="3" type="ORF">Thimo_1416</name>
</gene>
<dbReference type="HOGENOM" id="CLU_009583_0_0_6"/>
<dbReference type="RefSeq" id="WP_015280354.1">
    <property type="nucleotide sequence ID" value="NC_019940.1"/>
</dbReference>
<dbReference type="InterPro" id="IPR028098">
    <property type="entry name" value="Glyco_trans_4-like_N"/>
</dbReference>
<dbReference type="Gene3D" id="3.40.50.2000">
    <property type="entry name" value="Glycogen Phosphorylase B"/>
    <property type="match status" value="2"/>
</dbReference>
<proteinExistence type="predicted"/>
<evidence type="ECO:0000259" key="1">
    <source>
        <dbReference type="Pfam" id="PF00534"/>
    </source>
</evidence>
<dbReference type="EMBL" id="CP003051">
    <property type="protein sequence ID" value="AGA90210.1"/>
    <property type="molecule type" value="Genomic_DNA"/>
</dbReference>
<accession>L0GXV4</accession>
<dbReference type="GO" id="GO:0016757">
    <property type="term" value="F:glycosyltransferase activity"/>
    <property type="evidence" value="ECO:0007669"/>
    <property type="project" value="UniProtKB-ARBA"/>
</dbReference>
<evidence type="ECO:0000313" key="4">
    <source>
        <dbReference type="Proteomes" id="UP000010816"/>
    </source>
</evidence>
<keyword evidence="4" id="KW-1185">Reference proteome</keyword>
<dbReference type="STRING" id="765912.Thimo_1416"/>
<feature type="domain" description="Glycosyltransferase subfamily 4-like N-terminal" evidence="2">
    <location>
        <begin position="19"/>
        <end position="179"/>
    </location>
</feature>
<name>L0GXV4_9GAMM</name>